<proteinExistence type="predicted"/>
<accession>A0A2M4DC34</accession>
<dbReference type="AlphaFoldDB" id="A0A2M4DC34"/>
<sequence length="121" mass="13600">MVVLGPWKRFPIMVTTATHRMALVWAVVVAFAMATEPIQDPRKAIIALDRCQALNRTTTRPPRPSIARNEVHTPTTVTAMQAAPRYHGRQLPALLMGATIPTTITPRIVSRRLRRRFPGIR</sequence>
<organism evidence="1">
    <name type="scientific">Anopheles darlingi</name>
    <name type="common">Mosquito</name>
    <dbReference type="NCBI Taxonomy" id="43151"/>
    <lineage>
        <taxon>Eukaryota</taxon>
        <taxon>Metazoa</taxon>
        <taxon>Ecdysozoa</taxon>
        <taxon>Arthropoda</taxon>
        <taxon>Hexapoda</taxon>
        <taxon>Insecta</taxon>
        <taxon>Pterygota</taxon>
        <taxon>Neoptera</taxon>
        <taxon>Endopterygota</taxon>
        <taxon>Diptera</taxon>
        <taxon>Nematocera</taxon>
        <taxon>Culicoidea</taxon>
        <taxon>Culicidae</taxon>
        <taxon>Anophelinae</taxon>
        <taxon>Anopheles</taxon>
    </lineage>
</organism>
<dbReference type="EMBL" id="GGFL01010843">
    <property type="protein sequence ID" value="MBW75021.1"/>
    <property type="molecule type" value="Transcribed_RNA"/>
</dbReference>
<evidence type="ECO:0000313" key="1">
    <source>
        <dbReference type="EMBL" id="MBW75021.1"/>
    </source>
</evidence>
<reference evidence="1" key="1">
    <citation type="submission" date="2018-01" db="EMBL/GenBank/DDBJ databases">
        <title>An insight into the sialome of Amazonian anophelines.</title>
        <authorList>
            <person name="Ribeiro J.M."/>
            <person name="Scarpassa V."/>
            <person name="Calvo E."/>
        </authorList>
    </citation>
    <scope>NUCLEOTIDE SEQUENCE</scope>
</reference>
<protein>
    <submittedName>
        <fullName evidence="1">Putative secreted protein</fullName>
    </submittedName>
</protein>
<name>A0A2M4DC34_ANODA</name>